<protein>
    <submittedName>
        <fullName evidence="1">Capping enzyme</fullName>
    </submittedName>
</protein>
<dbReference type="InterPro" id="IPR026379">
    <property type="entry name" value="Seadorna_VP3"/>
</dbReference>
<organism evidence="1">
    <name type="scientific">viral metagenome</name>
    <dbReference type="NCBI Taxonomy" id="1070528"/>
    <lineage>
        <taxon>unclassified sequences</taxon>
        <taxon>metagenomes</taxon>
        <taxon>organismal metagenomes</taxon>
    </lineage>
</organism>
<comment type="caution">
    <text evidence="1">The sequence shown here is derived from an EMBL/GenBank/DDBJ whole genome shotgun (WGS) entry which is preliminary data.</text>
</comment>
<dbReference type="EMBL" id="BDQA01000767">
    <property type="protein sequence ID" value="GBH22203.1"/>
    <property type="molecule type" value="Genomic_RNA"/>
</dbReference>
<proteinExistence type="predicted"/>
<dbReference type="NCBIfam" id="TIGR04232">
    <property type="entry name" value="seadorna_VP3"/>
    <property type="match status" value="1"/>
</dbReference>
<accession>A0A2V0RA54</accession>
<sequence length="727" mass="84296">MESFRDATSLSKQFLDEVKTLNFKMRISNSDKEFKHYPKDEDLFYYSLGDSYQLGKLGRIMDVAKIHVDRFKAIGFVLDSEKSSGSKTSMMRQKYISGVDNVIGVEPNGLEKISQLRKLKTYDTYDYITTVNVIEDFVTHCSNRWNLTYVDELLKIQYSLVSSYVSDHSLMFERLNYEVEDDVVTVQQDYITKLFSGRRHYKLVENTLSNYGPQVMAPKIGWAPENGRVKNEYATKGLLYCHDFFVSIGDSPGNHYLNYSKVIDKDQAIAYDPRPIAFESIVDYRQQYFQTSDIDHIVKIANDLQLSGKTMLIRIDIRSDKPIDFRREYDARWEDMVHADNLLTAEIINNMPENVTIVAKLRPSFSKSNVAPHINRPFRIQPQPFATITTSEFTLFVPSKHLNKGKLWLNYSYEDLINMQFQVCALKRTCGKLYNMYLSDMCLNMGVIIEKKELVDSTLALYSLSNATNRIPDFSLINNYIVTYPYGRVGEKLLQTVSHNRDYFDNIVDLQFECSDDAPLVIPVYSLPFRVKTTVQDMLTVIITDNELISYSQPSNQMSTQVVKLVSFILKGLMNNRGINYTDMDRSIRRDVLKRFVETYNLEANIIEEHIYFNGVKMSISGHMQYILIGSVFGLPYGIKRYIKEIERNIIAPGSSYERKLGGRVWHGYYSHFLAVESAMLLLSSTQLLTIETYDAINRSFNWIREQLTKLAIKYEVYQIVDERSRI</sequence>
<reference evidence="1" key="1">
    <citation type="submission" date="2017-04" db="EMBL/GenBank/DDBJ databases">
        <title>Unveiling RNA virosphere associated with marine microorganisms.</title>
        <authorList>
            <person name="Urayama S."/>
            <person name="Takaki Y."/>
            <person name="Nishi S."/>
            <person name="Yoshida Y."/>
            <person name="Deguchi S."/>
            <person name="Takai K."/>
            <person name="Nunoura T."/>
        </authorList>
    </citation>
    <scope>NUCLEOTIDE SEQUENCE</scope>
</reference>
<evidence type="ECO:0000313" key="1">
    <source>
        <dbReference type="EMBL" id="GBH22203.1"/>
    </source>
</evidence>
<name>A0A2V0RA54_9ZZZZ</name>
<dbReference type="AlphaFoldDB" id="A0A2V0RA54"/>